<dbReference type="EMBL" id="JBHSWV010000121">
    <property type="protein sequence ID" value="MFC6765032.1"/>
    <property type="molecule type" value="Genomic_DNA"/>
</dbReference>
<gene>
    <name evidence="1" type="ORF">ACFQE6_08420</name>
</gene>
<protein>
    <submittedName>
        <fullName evidence="1">Uncharacterized protein</fullName>
    </submittedName>
</protein>
<dbReference type="Pfam" id="PF26508">
    <property type="entry name" value="DUF8170"/>
    <property type="match status" value="1"/>
</dbReference>
<keyword evidence="2" id="KW-1185">Reference proteome</keyword>
<organism evidence="1 2">
    <name type="scientific">Natrinema soli</name>
    <dbReference type="NCBI Taxonomy" id="1930624"/>
    <lineage>
        <taxon>Archaea</taxon>
        <taxon>Methanobacteriati</taxon>
        <taxon>Methanobacteriota</taxon>
        <taxon>Stenosarchaea group</taxon>
        <taxon>Halobacteria</taxon>
        <taxon>Halobacteriales</taxon>
        <taxon>Natrialbaceae</taxon>
        <taxon>Natrinema</taxon>
    </lineage>
</organism>
<name>A0ABD5SJ20_9EURY</name>
<comment type="caution">
    <text evidence="1">The sequence shown here is derived from an EMBL/GenBank/DDBJ whole genome shotgun (WGS) entry which is preliminary data.</text>
</comment>
<reference evidence="1 2" key="1">
    <citation type="journal article" date="2019" name="Int. J. Syst. Evol. Microbiol.">
        <title>The Global Catalogue of Microorganisms (GCM) 10K type strain sequencing project: providing services to taxonomists for standard genome sequencing and annotation.</title>
        <authorList>
            <consortium name="The Broad Institute Genomics Platform"/>
            <consortium name="The Broad Institute Genome Sequencing Center for Infectious Disease"/>
            <person name="Wu L."/>
            <person name="Ma J."/>
        </authorList>
    </citation>
    <scope>NUCLEOTIDE SEQUENCE [LARGE SCALE GENOMIC DNA]</scope>
    <source>
        <strain evidence="1 2">LMG 29247</strain>
    </source>
</reference>
<evidence type="ECO:0000313" key="1">
    <source>
        <dbReference type="EMBL" id="MFC6765032.1"/>
    </source>
</evidence>
<evidence type="ECO:0000313" key="2">
    <source>
        <dbReference type="Proteomes" id="UP001596383"/>
    </source>
</evidence>
<sequence>MPFTQPVLFPLMSAPSVPPNSGEIMKAVQQALRGLDVGSTEAVRILSWANSETPAIYDRDQTAYLVLGSYRDPYLRRVRAVSDRLNRRYRTYAFLIGDLSDIELPRLPEFRVKFHITATLCDYVAAVFEQDAGGEINELGKLGETEYFEKAYAFPRAYQWETEDHLTDERDVIAAAAQIIAATDIDDKTKTAELEALVERANQAEIDISVDEVRTKLEEHNIEVPSYSWVHLNDFRLFELHGRCSPWTTEEELLDATDDLPGSPRPKWEQR</sequence>
<dbReference type="InterPro" id="IPR058483">
    <property type="entry name" value="DUF8170"/>
</dbReference>
<accession>A0ABD5SJ20</accession>
<dbReference type="Proteomes" id="UP001596383">
    <property type="component" value="Unassembled WGS sequence"/>
</dbReference>
<proteinExistence type="predicted"/>
<dbReference type="RefSeq" id="WP_273738076.1">
    <property type="nucleotide sequence ID" value="NZ_JAQIVI010000121.1"/>
</dbReference>
<dbReference type="AlphaFoldDB" id="A0ABD5SJ20"/>